<sequence length="291" mass="30754">MLHAVATALLLLQPPAPAPPSPAAAPAPAPAVPSPPSAPAQAAPPAPAQPYADPTLPAQPYPPAQPYAQPTAPAQPYAQPTAPAQPYPPAQPYAQPTAPAQPYAQPYPPAQPQGYPPAGAQGPANAPESVTHRRLVFANLYTLNFNILSPIPSGDFTFFLGTNLRPRKNRARTFDWNTALGYQLTLSVGFADTPTFDLSPIGYFAFFVHRHHFTAMGYGGEKQRLFYSMGGGVMFALSEIGGVEGEGRLGYVFTRPERRVKGVVGGQARLTAAFGGIPLLQLGPFIGFMAF</sequence>
<evidence type="ECO:0000256" key="1">
    <source>
        <dbReference type="SAM" id="MobiDB-lite"/>
    </source>
</evidence>
<proteinExistence type="predicted"/>
<evidence type="ECO:0000313" key="4">
    <source>
        <dbReference type="Proteomes" id="UP001221686"/>
    </source>
</evidence>
<keyword evidence="4" id="KW-1185">Reference proteome</keyword>
<feature type="chain" id="PRO_5045801477" evidence="2">
    <location>
        <begin position="19"/>
        <end position="291"/>
    </location>
</feature>
<organism evidence="3 4">
    <name type="scientific">Nannocystis bainbridge</name>
    <dbReference type="NCBI Taxonomy" id="2995303"/>
    <lineage>
        <taxon>Bacteria</taxon>
        <taxon>Pseudomonadati</taxon>
        <taxon>Myxococcota</taxon>
        <taxon>Polyangia</taxon>
        <taxon>Nannocystales</taxon>
        <taxon>Nannocystaceae</taxon>
        <taxon>Nannocystis</taxon>
    </lineage>
</organism>
<feature type="signal peptide" evidence="2">
    <location>
        <begin position="1"/>
        <end position="18"/>
    </location>
</feature>
<evidence type="ECO:0000256" key="2">
    <source>
        <dbReference type="SAM" id="SignalP"/>
    </source>
</evidence>
<keyword evidence="2" id="KW-0732">Signal</keyword>
<dbReference type="Proteomes" id="UP001221686">
    <property type="component" value="Unassembled WGS sequence"/>
</dbReference>
<evidence type="ECO:0000313" key="3">
    <source>
        <dbReference type="EMBL" id="MDC0723360.1"/>
    </source>
</evidence>
<feature type="region of interest" description="Disordered" evidence="1">
    <location>
        <begin position="13"/>
        <end position="127"/>
    </location>
</feature>
<feature type="compositionally biased region" description="Low complexity" evidence="1">
    <location>
        <begin position="92"/>
        <end position="104"/>
    </location>
</feature>
<gene>
    <name evidence="3" type="ORF">POL25_41150</name>
</gene>
<dbReference type="EMBL" id="JAQNDL010000005">
    <property type="protein sequence ID" value="MDC0723360.1"/>
    <property type="molecule type" value="Genomic_DNA"/>
</dbReference>
<feature type="compositionally biased region" description="Pro residues" evidence="1">
    <location>
        <begin position="14"/>
        <end position="48"/>
    </location>
</feature>
<accession>A0ABT5ECR4</accession>
<comment type="caution">
    <text evidence="3">The sequence shown here is derived from an EMBL/GenBank/DDBJ whole genome shotgun (WGS) entry which is preliminary data.</text>
</comment>
<name>A0ABT5ECR4_9BACT</name>
<reference evidence="3 4" key="1">
    <citation type="submission" date="2022-11" db="EMBL/GenBank/DDBJ databases">
        <title>Minimal conservation of predation-associated metabolite biosynthetic gene clusters underscores biosynthetic potential of Myxococcota including descriptions for ten novel species: Archangium lansinium sp. nov., Myxococcus landrumus sp. nov., Nannocystis bai.</title>
        <authorList>
            <person name="Ahearne A."/>
            <person name="Stevens C."/>
            <person name="Dowd S."/>
        </authorList>
    </citation>
    <scope>NUCLEOTIDE SEQUENCE [LARGE SCALE GENOMIC DNA]</scope>
    <source>
        <strain evidence="3 4">BB15-2</strain>
    </source>
</reference>
<feature type="compositionally biased region" description="Low complexity" evidence="1">
    <location>
        <begin position="66"/>
        <end position="82"/>
    </location>
</feature>
<feature type="compositionally biased region" description="Pro residues" evidence="1">
    <location>
        <begin position="105"/>
        <end position="115"/>
    </location>
</feature>
<protein>
    <submittedName>
        <fullName evidence="3">Uncharacterized protein</fullName>
    </submittedName>
</protein>
<dbReference type="RefSeq" id="WP_272091902.1">
    <property type="nucleotide sequence ID" value="NZ_JAQNDL010000005.1"/>
</dbReference>